<accession>A0AAE0PZI7</accession>
<reference evidence="1" key="1">
    <citation type="submission" date="2023-06" db="EMBL/GenBank/DDBJ databases">
        <title>Male Hemibagrus guttatus genome.</title>
        <authorList>
            <person name="Bian C."/>
        </authorList>
    </citation>
    <scope>NUCLEOTIDE SEQUENCE</scope>
    <source>
        <strain evidence="1">Male_cb2023</strain>
        <tissue evidence="1">Muscle</tissue>
    </source>
</reference>
<sequence>MRQNLTLFTNFYKINKNEKRTSASLSPCQTPAIQEPPSDFISTNLSMPSLINYLRTNIVTNMGLSRWSSSTVKSEVANIINNPTAGRYIKWAEGLPVLASPASEKVNTLHIYGDTVINVMGTVPIIVNGQPFSTFTHRYPIEKVNNIQMWRCLHEQFSVVELVLEAGKMGKCKDLSEFDKGQIVMAGRLDQSISKTVDERTPSSGYDGH</sequence>
<evidence type="ECO:0000313" key="1">
    <source>
        <dbReference type="EMBL" id="KAK3511061.1"/>
    </source>
</evidence>
<evidence type="ECO:0000313" key="2">
    <source>
        <dbReference type="Proteomes" id="UP001274896"/>
    </source>
</evidence>
<proteinExistence type="predicted"/>
<protein>
    <submittedName>
        <fullName evidence="1">Uncharacterized protein</fullName>
    </submittedName>
</protein>
<gene>
    <name evidence="1" type="ORF">QTP70_030101</name>
</gene>
<keyword evidence="2" id="KW-1185">Reference proteome</keyword>
<dbReference type="AlphaFoldDB" id="A0AAE0PZI7"/>
<name>A0AAE0PZI7_9TELE</name>
<dbReference type="EMBL" id="JAUCMX010000025">
    <property type="protein sequence ID" value="KAK3511061.1"/>
    <property type="molecule type" value="Genomic_DNA"/>
</dbReference>
<comment type="caution">
    <text evidence="1">The sequence shown here is derived from an EMBL/GenBank/DDBJ whole genome shotgun (WGS) entry which is preliminary data.</text>
</comment>
<organism evidence="1 2">
    <name type="scientific">Hemibagrus guttatus</name>
    <dbReference type="NCBI Taxonomy" id="175788"/>
    <lineage>
        <taxon>Eukaryota</taxon>
        <taxon>Metazoa</taxon>
        <taxon>Chordata</taxon>
        <taxon>Craniata</taxon>
        <taxon>Vertebrata</taxon>
        <taxon>Euteleostomi</taxon>
        <taxon>Actinopterygii</taxon>
        <taxon>Neopterygii</taxon>
        <taxon>Teleostei</taxon>
        <taxon>Ostariophysi</taxon>
        <taxon>Siluriformes</taxon>
        <taxon>Bagridae</taxon>
        <taxon>Hemibagrus</taxon>
    </lineage>
</organism>
<dbReference type="Proteomes" id="UP001274896">
    <property type="component" value="Unassembled WGS sequence"/>
</dbReference>